<dbReference type="Proteomes" id="UP000595140">
    <property type="component" value="Unassembled WGS sequence"/>
</dbReference>
<accession>A0A484NM76</accession>
<dbReference type="EMBL" id="OOIL02006764">
    <property type="protein sequence ID" value="VFR01429.1"/>
    <property type="molecule type" value="Genomic_DNA"/>
</dbReference>
<proteinExistence type="predicted"/>
<reference evidence="1 2" key="1">
    <citation type="submission" date="2018-04" db="EMBL/GenBank/DDBJ databases">
        <authorList>
            <person name="Vogel A."/>
        </authorList>
    </citation>
    <scope>NUCLEOTIDE SEQUENCE [LARGE SCALE GENOMIC DNA]</scope>
</reference>
<dbReference type="AlphaFoldDB" id="A0A484NM76"/>
<gene>
    <name evidence="1" type="ORF">CCAM_LOCUS43204</name>
</gene>
<dbReference type="Pfam" id="PF07646">
    <property type="entry name" value="Kelch_2"/>
    <property type="match status" value="1"/>
</dbReference>
<evidence type="ECO:0000313" key="1">
    <source>
        <dbReference type="EMBL" id="VFR01429.1"/>
    </source>
</evidence>
<dbReference type="InterPro" id="IPR011498">
    <property type="entry name" value="Kelch_2"/>
</dbReference>
<sequence>MEATIVSIKIVPPCAHNDKGQGKKNGVCMRFVNIIKHDVYVEWFKLDMSSGDLSPTFELKTTDIAYAGSSVVTLGSVIYVIGGLKLIGDESSRDVYYFDTAHPEYDWCRAAS</sequence>
<protein>
    <submittedName>
        <fullName evidence="1">Uncharacterized protein</fullName>
    </submittedName>
</protein>
<keyword evidence="2" id="KW-1185">Reference proteome</keyword>
<name>A0A484NM76_9ASTE</name>
<dbReference type="SUPFAM" id="SSF117281">
    <property type="entry name" value="Kelch motif"/>
    <property type="match status" value="1"/>
</dbReference>
<organism evidence="1 2">
    <name type="scientific">Cuscuta campestris</name>
    <dbReference type="NCBI Taxonomy" id="132261"/>
    <lineage>
        <taxon>Eukaryota</taxon>
        <taxon>Viridiplantae</taxon>
        <taxon>Streptophyta</taxon>
        <taxon>Embryophyta</taxon>
        <taxon>Tracheophyta</taxon>
        <taxon>Spermatophyta</taxon>
        <taxon>Magnoliopsida</taxon>
        <taxon>eudicotyledons</taxon>
        <taxon>Gunneridae</taxon>
        <taxon>Pentapetalae</taxon>
        <taxon>asterids</taxon>
        <taxon>lamiids</taxon>
        <taxon>Solanales</taxon>
        <taxon>Convolvulaceae</taxon>
        <taxon>Cuscuteae</taxon>
        <taxon>Cuscuta</taxon>
        <taxon>Cuscuta subgen. Grammica</taxon>
        <taxon>Cuscuta sect. Cleistogrammica</taxon>
    </lineage>
</organism>
<evidence type="ECO:0000313" key="2">
    <source>
        <dbReference type="Proteomes" id="UP000595140"/>
    </source>
</evidence>
<dbReference type="InterPro" id="IPR015915">
    <property type="entry name" value="Kelch-typ_b-propeller"/>
</dbReference>